<dbReference type="VEuPathDB" id="TriTrypDB:ECC02_007075"/>
<dbReference type="InterPro" id="IPR025252">
    <property type="entry name" value="DUF4200"/>
</dbReference>
<dbReference type="PANTHER" id="PTHR21683">
    <property type="entry name" value="COILED-COIL DOMAIN-CONTAINING PROTEIN 42 LIKE-2-LIKE-RELATED"/>
    <property type="match status" value="1"/>
</dbReference>
<dbReference type="EMBL" id="PRFA01000017">
    <property type="protein sequence ID" value="PWU97080.1"/>
    <property type="molecule type" value="Genomic_DNA"/>
</dbReference>
<evidence type="ECO:0000256" key="1">
    <source>
        <dbReference type="ARBA" id="ARBA00023054"/>
    </source>
</evidence>
<feature type="compositionally biased region" description="Low complexity" evidence="3">
    <location>
        <begin position="518"/>
        <end position="530"/>
    </location>
</feature>
<feature type="compositionally biased region" description="Basic and acidic residues" evidence="3">
    <location>
        <begin position="271"/>
        <end position="290"/>
    </location>
</feature>
<dbReference type="VEuPathDB" id="TriTrypDB:TcCL_NonESM07645"/>
<organism evidence="5 6">
    <name type="scientific">Trypanosoma cruzi</name>
    <dbReference type="NCBI Taxonomy" id="5693"/>
    <lineage>
        <taxon>Eukaryota</taxon>
        <taxon>Discoba</taxon>
        <taxon>Euglenozoa</taxon>
        <taxon>Kinetoplastea</taxon>
        <taxon>Metakinetoplastina</taxon>
        <taxon>Trypanosomatida</taxon>
        <taxon>Trypanosomatidae</taxon>
        <taxon>Trypanosoma</taxon>
        <taxon>Schizotrypanum</taxon>
    </lineage>
</organism>
<dbReference type="VEuPathDB" id="TriTrypDB:Tc_MARK_2856"/>
<dbReference type="VEuPathDB" id="TriTrypDB:TcBrA4_0103140"/>
<dbReference type="VEuPathDB" id="TriTrypDB:TcCLB.511713.20"/>
<dbReference type="GO" id="GO:0005856">
    <property type="term" value="C:cytoskeleton"/>
    <property type="evidence" value="ECO:0007669"/>
    <property type="project" value="UniProtKB-ARBA"/>
</dbReference>
<feature type="coiled-coil region" evidence="2">
    <location>
        <begin position="105"/>
        <end position="146"/>
    </location>
</feature>
<protein>
    <recommendedName>
        <fullName evidence="4">DUF4200 domain-containing protein</fullName>
    </recommendedName>
</protein>
<dbReference type="InterPro" id="IPR051147">
    <property type="entry name" value="CFAP_domain-containing"/>
</dbReference>
<dbReference type="VEuPathDB" id="TriTrypDB:TcCLB.503987.50"/>
<dbReference type="Pfam" id="PF13863">
    <property type="entry name" value="DUF4200"/>
    <property type="match status" value="1"/>
</dbReference>
<feature type="compositionally biased region" description="Basic and acidic residues" evidence="3">
    <location>
        <begin position="497"/>
        <end position="510"/>
    </location>
</feature>
<feature type="region of interest" description="Disordered" evidence="3">
    <location>
        <begin position="259"/>
        <end position="298"/>
    </location>
</feature>
<feature type="coiled-coil region" evidence="2">
    <location>
        <begin position="303"/>
        <end position="335"/>
    </location>
</feature>
<feature type="region of interest" description="Disordered" evidence="3">
    <location>
        <begin position="619"/>
        <end position="680"/>
    </location>
</feature>
<proteinExistence type="predicted"/>
<keyword evidence="1 2" id="KW-0175">Coiled coil</keyword>
<dbReference type="VEuPathDB" id="TriTrypDB:TCDM_06698"/>
<feature type="coiled-coil region" evidence="2">
    <location>
        <begin position="374"/>
        <end position="447"/>
    </location>
</feature>
<feature type="region of interest" description="Disordered" evidence="3">
    <location>
        <begin position="1"/>
        <end position="30"/>
    </location>
</feature>
<accession>A0A2V2VL77</accession>
<reference evidence="5 6" key="1">
    <citation type="journal article" date="2018" name="Microb. Genom.">
        <title>Expanding an expanded genome: long-read sequencing of Trypanosoma cruzi.</title>
        <authorList>
            <person name="Berna L."/>
            <person name="Rodriguez M."/>
            <person name="Chiribao M.L."/>
            <person name="Parodi-Talice A."/>
            <person name="Pita S."/>
            <person name="Rijo G."/>
            <person name="Alvarez-Valin F."/>
            <person name="Robello C."/>
        </authorList>
    </citation>
    <scope>NUCLEOTIDE SEQUENCE [LARGE SCALE GENOMIC DNA]</scope>
    <source>
        <strain evidence="5 6">Dm28c</strain>
    </source>
</reference>
<dbReference type="AlphaFoldDB" id="A0A2V2VL77"/>
<sequence>MQRGTALSSNNPFREKSDDLPVPGNEPGNTQTIAEAIKSDDAMMANELKALSRRAETRNTETEKISIRGGVLKSLLVHRSGRGPRTVEIKETHSRETFIAKKREVGLMRLDLANKEAEIRHLEEEMDRAEKRVRQQQEQLASTEEKFNNFLKHSNLEQDAAVRRAEIESKAKLERLIDIKKLSAQISHMEQDMRKTEIQLDLCKEYKEFMDSITVPQWFYDVLCSLRVNDASEVILREAEAEYTRRAEELMVAMQKAEARRESQQPVAFAERQKRGGLREERHNDEKNDGSLEDEEGEQVPIEAQLEKLHQELEAEAQKRQVKATESIKKEVEALSVEEVRAVLDKEYPQERIPMYFTEPDQILDIFINVEEGNLFLIQNSQELEEELERVAMEYFHEQEEMTTMMRQRHAQMESLATRIKEAQERLKQLEERLADLESTEDGADAGLEAARYKKDIVSSRRNKAEPVMRQEVLKKLIERAVTDIFRCITQHSVSPRRPEDGEGLEDKMRSAVRQKPLSARSRSSQAALSPKAKGKKKDRNISETAPGGGGVEGQSDGEASANMWPVEMLTIIETKIDEYIHYINNPENGIEQSLIMSVIKMRDKERRHRARVIQLERQSTEREERNKRALQRSQAPVVRRRGKPVMWRSHPPVETVRGKEVKQGPETEKESDQDDEFFL</sequence>
<dbReference type="VEuPathDB" id="TriTrypDB:BCY84_18286"/>
<feature type="compositionally biased region" description="Polar residues" evidence="3">
    <location>
        <begin position="1"/>
        <end position="12"/>
    </location>
</feature>
<dbReference type="Proteomes" id="UP000246121">
    <property type="component" value="Unassembled WGS sequence"/>
</dbReference>
<gene>
    <name evidence="5" type="ORF">C4B63_17g198</name>
</gene>
<name>A0A2V2VL77_TRYCR</name>
<feature type="region of interest" description="Disordered" evidence="3">
    <location>
        <begin position="493"/>
        <end position="559"/>
    </location>
</feature>
<dbReference type="VEuPathDB" id="TriTrypDB:C3747_121g66"/>
<evidence type="ECO:0000256" key="2">
    <source>
        <dbReference type="SAM" id="Coils"/>
    </source>
</evidence>
<evidence type="ECO:0000256" key="3">
    <source>
        <dbReference type="SAM" id="MobiDB-lite"/>
    </source>
</evidence>
<dbReference type="VEuPathDB" id="TriTrypDB:TcG_06790"/>
<feature type="compositionally biased region" description="Basic and acidic residues" evidence="3">
    <location>
        <begin position="657"/>
        <end position="671"/>
    </location>
</feature>
<dbReference type="VEuPathDB" id="TriTrypDB:C4B63_17g198"/>
<evidence type="ECO:0000313" key="6">
    <source>
        <dbReference type="Proteomes" id="UP000246121"/>
    </source>
</evidence>
<dbReference type="VEuPathDB" id="TriTrypDB:TCSYLVIO_004102"/>
<dbReference type="VEuPathDB" id="TriTrypDB:TcYC6_0052020"/>
<feature type="compositionally biased region" description="Basic and acidic residues" evidence="3">
    <location>
        <begin position="619"/>
        <end position="628"/>
    </location>
</feature>
<comment type="caution">
    <text evidence="5">The sequence shown here is derived from an EMBL/GenBank/DDBJ whole genome shotgun (WGS) entry which is preliminary data.</text>
</comment>
<dbReference type="PANTHER" id="PTHR21683:SF3">
    <property type="entry name" value="CILIA AND FLAGELLA ASSOCIATED PROTEIN 100"/>
    <property type="match status" value="1"/>
</dbReference>
<evidence type="ECO:0000259" key="4">
    <source>
        <dbReference type="Pfam" id="PF13863"/>
    </source>
</evidence>
<feature type="domain" description="DUF4200" evidence="4">
    <location>
        <begin position="98"/>
        <end position="214"/>
    </location>
</feature>
<evidence type="ECO:0000313" key="5">
    <source>
        <dbReference type="EMBL" id="PWU97080.1"/>
    </source>
</evidence>